<name>A0ABS1HP40_9BACT</name>
<dbReference type="RefSeq" id="WP_200466445.1">
    <property type="nucleotide sequence ID" value="NZ_JAENRR010000058.1"/>
</dbReference>
<feature type="domain" description="Sialate O-acetylesterase" evidence="2">
    <location>
        <begin position="257"/>
        <end position="341"/>
    </location>
</feature>
<reference evidence="3 4" key="1">
    <citation type="submission" date="2021-01" db="EMBL/GenBank/DDBJ databases">
        <title>Carboxyliciviraga sp.nov., isolated from coastal sediments.</title>
        <authorList>
            <person name="Lu D."/>
            <person name="Zhang T."/>
        </authorList>
    </citation>
    <scope>NUCLEOTIDE SEQUENCE [LARGE SCALE GENOMIC DNA]</scope>
    <source>
        <strain evidence="3 4">N1Y132</strain>
    </source>
</reference>
<proteinExistence type="predicted"/>
<dbReference type="InterPro" id="IPR039329">
    <property type="entry name" value="SIAE"/>
</dbReference>
<comment type="caution">
    <text evidence="3">The sequence shown here is derived from an EMBL/GenBank/DDBJ whole genome shotgun (WGS) entry which is preliminary data.</text>
</comment>
<dbReference type="PANTHER" id="PTHR22901:SF0">
    <property type="entry name" value="SIALATE O-ACETYLESTERASE"/>
    <property type="match status" value="1"/>
</dbReference>
<evidence type="ECO:0000313" key="4">
    <source>
        <dbReference type="Proteomes" id="UP000605676"/>
    </source>
</evidence>
<evidence type="ECO:0000259" key="2">
    <source>
        <dbReference type="Pfam" id="PF03629"/>
    </source>
</evidence>
<accession>A0ABS1HP40</accession>
<dbReference type="Pfam" id="PF03629">
    <property type="entry name" value="SASA"/>
    <property type="match status" value="1"/>
</dbReference>
<dbReference type="InterPro" id="IPR036514">
    <property type="entry name" value="SGNH_hydro_sf"/>
</dbReference>
<protein>
    <recommendedName>
        <fullName evidence="2">Sialate O-acetylesterase domain-containing protein</fullName>
    </recommendedName>
</protein>
<evidence type="ECO:0000313" key="3">
    <source>
        <dbReference type="EMBL" id="MBK3519225.1"/>
    </source>
</evidence>
<dbReference type="EMBL" id="JAENRR010000058">
    <property type="protein sequence ID" value="MBK3519225.1"/>
    <property type="molecule type" value="Genomic_DNA"/>
</dbReference>
<organism evidence="3 4">
    <name type="scientific">Carboxylicivirga marina</name>
    <dbReference type="NCBI Taxonomy" id="2800988"/>
    <lineage>
        <taxon>Bacteria</taxon>
        <taxon>Pseudomonadati</taxon>
        <taxon>Bacteroidota</taxon>
        <taxon>Bacteroidia</taxon>
        <taxon>Marinilabiliales</taxon>
        <taxon>Marinilabiliaceae</taxon>
        <taxon>Carboxylicivirga</taxon>
    </lineage>
</organism>
<gene>
    <name evidence="3" type="ORF">JIV24_17890</name>
</gene>
<keyword evidence="4" id="KW-1185">Reference proteome</keyword>
<dbReference type="SUPFAM" id="SSF52266">
    <property type="entry name" value="SGNH hydrolase"/>
    <property type="match status" value="1"/>
</dbReference>
<keyword evidence="1" id="KW-0378">Hydrolase</keyword>
<sequence>MHRGCTKWLFLVLLISALFVPGSGAQKLRLASPFTEHMVLQRDRPINIWGEAEAYQQLKVKLGEDSLSVVADANGYWQAVLSPMPAGGPFEFSVQCVDQEIRMRDVLVGEVWICSGQSNMQMGYQQIPDIKALEPLACNIRTFKVQQSVAFKEQKYLEGTWETKNPPSAVAFAFAYHLQEFLDVPVGIMLTSWGSSSIEGWMPRDMTEKLPHFKRLMNDFDSDMAKHTRIDSILSKKGKRTTKDDIYLRTQPNILYNAMLHPLAPYSCRGIVWYQGEANSKTIEGMQQYGTTLPLWIERIRTEWKNNQLEVMAVMLPGFENPLIRKNKQPDKLELPDLPSWAWMREAQCQALDLGGTHIITTIDLGETRNIHPKDKLPIGQRLALVAQQKPGKKKQEAQGPIINRVTIKNNKLVLHFDNAKGLQTIDGTDPKAFWLADQSGDWYKANSKIKGGKVELGCHQLERPLYVRYAFSAMPEVNLINGAGLPARPFRTDLFLPPANK</sequence>
<dbReference type="InterPro" id="IPR005181">
    <property type="entry name" value="SASA"/>
</dbReference>
<evidence type="ECO:0000256" key="1">
    <source>
        <dbReference type="ARBA" id="ARBA00022801"/>
    </source>
</evidence>
<dbReference type="Proteomes" id="UP000605676">
    <property type="component" value="Unassembled WGS sequence"/>
</dbReference>
<dbReference type="Gene3D" id="3.40.50.1110">
    <property type="entry name" value="SGNH hydrolase"/>
    <property type="match status" value="1"/>
</dbReference>
<dbReference type="PANTHER" id="PTHR22901">
    <property type="entry name" value="SIALATE O-ACETYLESTERASE"/>
    <property type="match status" value="1"/>
</dbReference>